<dbReference type="SUPFAM" id="SSF81822">
    <property type="entry name" value="RuBisCo LSMT C-terminal, substrate-binding domain"/>
    <property type="match status" value="1"/>
</dbReference>
<dbReference type="InterPro" id="IPR046341">
    <property type="entry name" value="SET_dom_sf"/>
</dbReference>
<sequence length="477" mass="54178">MHSAIDTDNDDCTANDFVGYNEWAQQELDVKIATDFVYEVEGDERGVFIAEDIGPHTEVFSIPLASLLTVDAACRDPVLGELAFFQQSCADTEDDQLAVALLYEKWVRRDDSRWRNHITLLPKAYHNVLYFPEDALTHLHGSNLYLIAKQMTEKVASDYARLQDDVLAPLFDAVADRASAEELQEWFSLSKYKWALSTIWSRFVSLRVTPPNGSQSGNESEDDEERGGPFFGMQRVKAMIPVFDMLNHDPEAEMSHYLDVATQKFKLVSHQHWSAGAQMYINYGALSNHKLLALYGFVIPNNPYDALDLWVSMDEASCSYYHEKTALLSANGLDHATTPFELTADELNELLLITVRIEEIECDSVEQLEVLAAKALDGEVLSFDNEHMTLTRLIYTLQKMLDEFDGTLEDDDAKLREWAAQEGELSDETGDDGEDNNKKQSDVYERMAVIVRRSDKLILKETIDMLKWKLLEILPTS</sequence>
<proteinExistence type="predicted"/>
<evidence type="ECO:0000256" key="2">
    <source>
        <dbReference type="ARBA" id="ARBA00022679"/>
    </source>
</evidence>
<dbReference type="STRING" id="431595.K3WI22"/>
<organism evidence="5 6">
    <name type="scientific">Globisporangium ultimum (strain ATCC 200006 / CBS 805.95 / DAOM BR144)</name>
    <name type="common">Pythium ultimum</name>
    <dbReference type="NCBI Taxonomy" id="431595"/>
    <lineage>
        <taxon>Eukaryota</taxon>
        <taxon>Sar</taxon>
        <taxon>Stramenopiles</taxon>
        <taxon>Oomycota</taxon>
        <taxon>Peronosporomycetes</taxon>
        <taxon>Pythiales</taxon>
        <taxon>Pythiaceae</taxon>
        <taxon>Globisporangium</taxon>
    </lineage>
</organism>
<evidence type="ECO:0000259" key="4">
    <source>
        <dbReference type="Pfam" id="PF09273"/>
    </source>
</evidence>
<dbReference type="Pfam" id="PF09273">
    <property type="entry name" value="Rubis-subs-bind"/>
    <property type="match status" value="1"/>
</dbReference>
<dbReference type="GO" id="GO:0016279">
    <property type="term" value="F:protein-lysine N-methyltransferase activity"/>
    <property type="evidence" value="ECO:0007669"/>
    <property type="project" value="TreeGrafter"/>
</dbReference>
<keyword evidence="3" id="KW-0949">S-adenosyl-L-methionine</keyword>
<dbReference type="Proteomes" id="UP000019132">
    <property type="component" value="Unassembled WGS sequence"/>
</dbReference>
<dbReference type="VEuPathDB" id="FungiDB:PYU1_G004603"/>
<dbReference type="CDD" id="cd10527">
    <property type="entry name" value="SET_LSMT"/>
    <property type="match status" value="1"/>
</dbReference>
<reference evidence="6" key="2">
    <citation type="submission" date="2010-04" db="EMBL/GenBank/DDBJ databases">
        <authorList>
            <person name="Buell R."/>
            <person name="Hamilton J."/>
            <person name="Hostetler J."/>
        </authorList>
    </citation>
    <scope>NUCLEOTIDE SEQUENCE [LARGE SCALE GENOMIC DNA]</scope>
    <source>
        <strain evidence="6">DAOM:BR144</strain>
    </source>
</reference>
<dbReference type="EnsemblProtists" id="PYU1_T004614">
    <property type="protein sequence ID" value="PYU1_T004614"/>
    <property type="gene ID" value="PYU1_G004603"/>
</dbReference>
<keyword evidence="1" id="KW-0489">Methyltransferase</keyword>
<dbReference type="OMA" id="MVPVFDM"/>
<accession>K3WI22</accession>
<dbReference type="InterPro" id="IPR015353">
    <property type="entry name" value="Rubisco_LSMT_subst-bd"/>
</dbReference>
<dbReference type="PANTHER" id="PTHR13271:SF137">
    <property type="entry name" value="SET DOMAIN-CONTAINING PROTEIN"/>
    <property type="match status" value="1"/>
</dbReference>
<dbReference type="Gene3D" id="3.90.1410.10">
    <property type="entry name" value="set domain protein methyltransferase, domain 1"/>
    <property type="match status" value="1"/>
</dbReference>
<dbReference type="SUPFAM" id="SSF82199">
    <property type="entry name" value="SET domain"/>
    <property type="match status" value="1"/>
</dbReference>
<dbReference type="PANTHER" id="PTHR13271">
    <property type="entry name" value="UNCHARACTERIZED PUTATIVE METHYLTRANSFERASE"/>
    <property type="match status" value="1"/>
</dbReference>
<dbReference type="EMBL" id="GL376631">
    <property type="status" value="NOT_ANNOTATED_CDS"/>
    <property type="molecule type" value="Genomic_DNA"/>
</dbReference>
<name>K3WI22_GLOUD</name>
<keyword evidence="6" id="KW-1185">Reference proteome</keyword>
<evidence type="ECO:0000256" key="1">
    <source>
        <dbReference type="ARBA" id="ARBA00022603"/>
    </source>
</evidence>
<dbReference type="HOGENOM" id="CLU_034256_0_0_1"/>
<dbReference type="InterPro" id="IPR036464">
    <property type="entry name" value="Rubisco_LSMT_subst-bd_sf"/>
</dbReference>
<dbReference type="Gene3D" id="3.90.1420.10">
    <property type="entry name" value="Rubisco LSMT, substrate-binding domain"/>
    <property type="match status" value="1"/>
</dbReference>
<reference evidence="5" key="3">
    <citation type="submission" date="2015-02" db="UniProtKB">
        <authorList>
            <consortium name="EnsemblProtists"/>
        </authorList>
    </citation>
    <scope>IDENTIFICATION</scope>
    <source>
        <strain evidence="5">DAOM BR144</strain>
    </source>
</reference>
<protein>
    <recommendedName>
        <fullName evidence="4">Rubisco LSMT substrate-binding domain-containing protein</fullName>
    </recommendedName>
</protein>
<dbReference type="eggNOG" id="KOG1337">
    <property type="taxonomic scope" value="Eukaryota"/>
</dbReference>
<feature type="domain" description="Rubisco LSMT substrate-binding" evidence="4">
    <location>
        <begin position="319"/>
        <end position="459"/>
    </location>
</feature>
<evidence type="ECO:0000313" key="6">
    <source>
        <dbReference type="Proteomes" id="UP000019132"/>
    </source>
</evidence>
<reference evidence="6" key="1">
    <citation type="journal article" date="2010" name="Genome Biol.">
        <title>Genome sequence of the necrotrophic plant pathogen Pythium ultimum reveals original pathogenicity mechanisms and effector repertoire.</title>
        <authorList>
            <person name="Levesque C.A."/>
            <person name="Brouwer H."/>
            <person name="Cano L."/>
            <person name="Hamilton J.P."/>
            <person name="Holt C."/>
            <person name="Huitema E."/>
            <person name="Raffaele S."/>
            <person name="Robideau G.P."/>
            <person name="Thines M."/>
            <person name="Win J."/>
            <person name="Zerillo M.M."/>
            <person name="Beakes G.W."/>
            <person name="Boore J.L."/>
            <person name="Busam D."/>
            <person name="Dumas B."/>
            <person name="Ferriera S."/>
            <person name="Fuerstenberg S.I."/>
            <person name="Gachon C.M."/>
            <person name="Gaulin E."/>
            <person name="Govers F."/>
            <person name="Grenville-Briggs L."/>
            <person name="Horner N."/>
            <person name="Hostetler J."/>
            <person name="Jiang R.H."/>
            <person name="Johnson J."/>
            <person name="Krajaejun T."/>
            <person name="Lin H."/>
            <person name="Meijer H.J."/>
            <person name="Moore B."/>
            <person name="Morris P."/>
            <person name="Phuntmart V."/>
            <person name="Puiu D."/>
            <person name="Shetty J."/>
            <person name="Stajich J.E."/>
            <person name="Tripathy S."/>
            <person name="Wawra S."/>
            <person name="van West P."/>
            <person name="Whitty B.R."/>
            <person name="Coutinho P.M."/>
            <person name="Henrissat B."/>
            <person name="Martin F."/>
            <person name="Thomas P.D."/>
            <person name="Tyler B.M."/>
            <person name="De Vries R.P."/>
            <person name="Kamoun S."/>
            <person name="Yandell M."/>
            <person name="Tisserat N."/>
            <person name="Buell C.R."/>
        </authorList>
    </citation>
    <scope>NUCLEOTIDE SEQUENCE</scope>
    <source>
        <strain evidence="6">DAOM:BR144</strain>
    </source>
</reference>
<dbReference type="GO" id="GO:0032259">
    <property type="term" value="P:methylation"/>
    <property type="evidence" value="ECO:0007669"/>
    <property type="project" value="UniProtKB-KW"/>
</dbReference>
<dbReference type="AlphaFoldDB" id="K3WI22"/>
<dbReference type="InterPro" id="IPR050600">
    <property type="entry name" value="SETD3_SETD6_MTase"/>
</dbReference>
<evidence type="ECO:0000313" key="5">
    <source>
        <dbReference type="EnsemblProtists" id="PYU1_T004614"/>
    </source>
</evidence>
<evidence type="ECO:0000256" key="3">
    <source>
        <dbReference type="ARBA" id="ARBA00022691"/>
    </source>
</evidence>
<keyword evidence="2" id="KW-0808">Transferase</keyword>
<dbReference type="InParanoid" id="K3WI22"/>